<evidence type="ECO:0008006" key="7">
    <source>
        <dbReference type="Google" id="ProtNLM"/>
    </source>
</evidence>
<accession>N1LY75</accession>
<dbReference type="RefSeq" id="WP_006930733.1">
    <property type="nucleotide sequence ID" value="NZ_BAAAYP010000058.1"/>
</dbReference>
<reference evidence="4" key="3">
    <citation type="submission" date="2022-09" db="EMBL/GenBank/DDBJ databases">
        <title>The genome sequence of Rhodococcus aetherivorans N1.</title>
        <authorList>
            <person name="Jiang W."/>
        </authorList>
    </citation>
    <scope>NUCLEOTIDE SEQUENCE</scope>
    <source>
        <strain evidence="4">N1</strain>
    </source>
</reference>
<dbReference type="KEGG" id="rav:AAT18_21065"/>
<name>N1LY75_9NOCA</name>
<evidence type="ECO:0000313" key="3">
    <source>
        <dbReference type="EMBL" id="GES39756.1"/>
    </source>
</evidence>
<dbReference type="EMBL" id="BLAH01000132">
    <property type="protein sequence ID" value="GES39756.1"/>
    <property type="molecule type" value="Genomic_DNA"/>
</dbReference>
<accession>A0A5M3YHU9</accession>
<dbReference type="AlphaFoldDB" id="N1LY75"/>
<gene>
    <name evidence="4" type="ORF">OCS65_07610</name>
    <name evidence="3" type="ORF">RAJCM14343_5032</name>
</gene>
<feature type="transmembrane region" description="Helical" evidence="2">
    <location>
        <begin position="44"/>
        <end position="65"/>
    </location>
</feature>
<evidence type="ECO:0000256" key="2">
    <source>
        <dbReference type="SAM" id="Phobius"/>
    </source>
</evidence>
<reference evidence="3" key="2">
    <citation type="submission" date="2019-10" db="EMBL/GenBank/DDBJ databases">
        <title>Draft genome sequence of Rhodococcus aetherivorans JCM 14343.</title>
        <authorList>
            <person name="Inoue D."/>
            <person name="Nakazawa M."/>
            <person name="Yamamoto N."/>
            <person name="Sei K."/>
            <person name="Ike M."/>
        </authorList>
    </citation>
    <scope>NUCLEOTIDE SEQUENCE</scope>
    <source>
        <strain evidence="3">JCM 14343</strain>
    </source>
</reference>
<keyword evidence="2" id="KW-0472">Membrane</keyword>
<keyword evidence="2" id="KW-0812">Transmembrane</keyword>
<feature type="compositionally biased region" description="Basic and acidic residues" evidence="1">
    <location>
        <begin position="9"/>
        <end position="29"/>
    </location>
</feature>
<dbReference type="EMBL" id="CP106982">
    <property type="protein sequence ID" value="UYF95613.1"/>
    <property type="molecule type" value="Genomic_DNA"/>
</dbReference>
<sequence>MQMITSDQSTDKNDRSTAEDGVPPREQADSQRSGFTVRLQPGKILIGGLVVALCAAVALLGWQVSDKASELDRVRTEAAALERAEQAALEYATGAAEMDFRDLQTWRTRLTTGTSPELSERLTRAATSMEQIIVPLQWTSTAQPITAKAEAGPDGIYTVDCFVSVVTKNAQAPEGIQSTATYKLSMDSRDEWKIAEISGVGSALGDGNTPR</sequence>
<organism evidence="4 6">
    <name type="scientific">Rhodococcus aetherivorans</name>
    <dbReference type="NCBI Taxonomy" id="191292"/>
    <lineage>
        <taxon>Bacteria</taxon>
        <taxon>Bacillati</taxon>
        <taxon>Actinomycetota</taxon>
        <taxon>Actinomycetes</taxon>
        <taxon>Mycobacteriales</taxon>
        <taxon>Nocardiaceae</taxon>
        <taxon>Rhodococcus</taxon>
    </lineage>
</organism>
<evidence type="ECO:0000313" key="4">
    <source>
        <dbReference type="EMBL" id="UYF95613.1"/>
    </source>
</evidence>
<evidence type="ECO:0000256" key="1">
    <source>
        <dbReference type="SAM" id="MobiDB-lite"/>
    </source>
</evidence>
<dbReference type="Proteomes" id="UP001163947">
    <property type="component" value="Chromosome"/>
</dbReference>
<protein>
    <recommendedName>
        <fullName evidence="7">Mce-associated membrane protein</fullName>
    </recommendedName>
</protein>
<dbReference type="GeneID" id="83620273"/>
<dbReference type="Proteomes" id="UP000325466">
    <property type="component" value="Unassembled WGS sequence"/>
</dbReference>
<evidence type="ECO:0000313" key="5">
    <source>
        <dbReference type="Proteomes" id="UP000325466"/>
    </source>
</evidence>
<feature type="region of interest" description="Disordered" evidence="1">
    <location>
        <begin position="1"/>
        <end position="34"/>
    </location>
</feature>
<keyword evidence="2" id="KW-1133">Transmembrane helix</keyword>
<reference evidence="3 5" key="1">
    <citation type="journal article" date="2018" name="Biodegradation">
        <title>1,4-Dioxane degradation characteristics of Rhodococcus aetherivorans JCM 14343.</title>
        <authorList>
            <person name="Inoue D."/>
            <person name="Tsunoda T."/>
            <person name="Yamamoto N."/>
            <person name="Ike M."/>
            <person name="Sei K."/>
        </authorList>
    </citation>
    <scope>NUCLEOTIDE SEQUENCE [LARGE SCALE GENOMIC DNA]</scope>
    <source>
        <strain evidence="3 5">JCM 14343</strain>
    </source>
</reference>
<keyword evidence="5" id="KW-1185">Reference proteome</keyword>
<evidence type="ECO:0000313" key="6">
    <source>
        <dbReference type="Proteomes" id="UP001163947"/>
    </source>
</evidence>
<proteinExistence type="predicted"/>